<accession>A0A2K4ZFL2</accession>
<dbReference type="RefSeq" id="WP_103239361.1">
    <property type="nucleotide sequence ID" value="NZ_JANJZD010000009.1"/>
</dbReference>
<dbReference type="AlphaFoldDB" id="A0A2K4ZFL2"/>
<protein>
    <submittedName>
        <fullName evidence="2">Uncharacterized protein</fullName>
    </submittedName>
</protein>
<reference evidence="2 3" key="1">
    <citation type="submission" date="2018-01" db="EMBL/GenBank/DDBJ databases">
        <authorList>
            <person name="Gaut B.S."/>
            <person name="Morton B.R."/>
            <person name="Clegg M.T."/>
            <person name="Duvall M.R."/>
        </authorList>
    </citation>
    <scope>NUCLEOTIDE SEQUENCE [LARGE SCALE GENOMIC DNA]</scope>
    <source>
        <strain evidence="2">GP69</strain>
    </source>
</reference>
<evidence type="ECO:0000313" key="2">
    <source>
        <dbReference type="EMBL" id="SOY29244.1"/>
    </source>
</evidence>
<name>A0A2K4ZFL2_9FIRM</name>
<proteinExistence type="predicted"/>
<sequence>MAMQQKSPGNAHQKRNCWQRGNGSYSMRGELRRGISLNKKYLNRKVRYGSKQALKRGDYKRMCKTLHMVEFS</sequence>
<evidence type="ECO:0000256" key="1">
    <source>
        <dbReference type="SAM" id="MobiDB-lite"/>
    </source>
</evidence>
<organism evidence="2 3">
    <name type="scientific">Acetatifactor muris</name>
    <dbReference type="NCBI Taxonomy" id="879566"/>
    <lineage>
        <taxon>Bacteria</taxon>
        <taxon>Bacillati</taxon>
        <taxon>Bacillota</taxon>
        <taxon>Clostridia</taxon>
        <taxon>Lachnospirales</taxon>
        <taxon>Lachnospiraceae</taxon>
        <taxon>Acetatifactor</taxon>
    </lineage>
</organism>
<dbReference type="OrthoDB" id="1956716at2"/>
<evidence type="ECO:0000313" key="3">
    <source>
        <dbReference type="Proteomes" id="UP000236311"/>
    </source>
</evidence>
<keyword evidence="3" id="KW-1185">Reference proteome</keyword>
<dbReference type="Proteomes" id="UP000236311">
    <property type="component" value="Unassembled WGS sequence"/>
</dbReference>
<gene>
    <name evidence="2" type="ORF">AMURIS_01959</name>
</gene>
<feature type="region of interest" description="Disordered" evidence="1">
    <location>
        <begin position="1"/>
        <end position="23"/>
    </location>
</feature>
<feature type="compositionally biased region" description="Polar residues" evidence="1">
    <location>
        <begin position="1"/>
        <end position="10"/>
    </location>
</feature>
<dbReference type="EMBL" id="OFSM01000009">
    <property type="protein sequence ID" value="SOY29244.1"/>
    <property type="molecule type" value="Genomic_DNA"/>
</dbReference>